<protein>
    <recommendedName>
        <fullName evidence="7">Phytocyanin domain-containing protein</fullName>
    </recommendedName>
</protein>
<dbReference type="FunFam" id="2.60.40.420:FF:000034">
    <property type="entry name" value="Cupredoxin superfamily protein"/>
    <property type="match status" value="1"/>
</dbReference>
<feature type="signal peptide" evidence="6">
    <location>
        <begin position="1"/>
        <end position="26"/>
    </location>
</feature>
<organism evidence="8 9">
    <name type="scientific">Zingiber officinale</name>
    <name type="common">Ginger</name>
    <name type="synonym">Amomum zingiber</name>
    <dbReference type="NCBI Taxonomy" id="94328"/>
    <lineage>
        <taxon>Eukaryota</taxon>
        <taxon>Viridiplantae</taxon>
        <taxon>Streptophyta</taxon>
        <taxon>Embryophyta</taxon>
        <taxon>Tracheophyta</taxon>
        <taxon>Spermatophyta</taxon>
        <taxon>Magnoliopsida</taxon>
        <taxon>Liliopsida</taxon>
        <taxon>Zingiberales</taxon>
        <taxon>Zingiberaceae</taxon>
        <taxon>Zingiber</taxon>
    </lineage>
</organism>
<feature type="domain" description="Phytocyanin" evidence="7">
    <location>
        <begin position="28"/>
        <end position="133"/>
    </location>
</feature>
<evidence type="ECO:0000256" key="3">
    <source>
        <dbReference type="ARBA" id="ARBA00023157"/>
    </source>
</evidence>
<keyword evidence="4" id="KW-0325">Glycoprotein</keyword>
<dbReference type="PANTHER" id="PTHR33021:SF496">
    <property type="entry name" value="OS08G0482700 PROTEIN"/>
    <property type="match status" value="1"/>
</dbReference>
<dbReference type="CDD" id="cd04216">
    <property type="entry name" value="Phytocyanin"/>
    <property type="match status" value="1"/>
</dbReference>
<dbReference type="EMBL" id="JACMSC010000009">
    <property type="protein sequence ID" value="KAG6507786.1"/>
    <property type="molecule type" value="Genomic_DNA"/>
</dbReference>
<evidence type="ECO:0000256" key="5">
    <source>
        <dbReference type="SAM" id="MobiDB-lite"/>
    </source>
</evidence>
<accession>A0A8J5LC20</accession>
<evidence type="ECO:0000256" key="4">
    <source>
        <dbReference type="ARBA" id="ARBA00023180"/>
    </source>
</evidence>
<dbReference type="OrthoDB" id="1921208at2759"/>
<keyword evidence="3" id="KW-1015">Disulfide bond</keyword>
<keyword evidence="6" id="KW-0732">Signal</keyword>
<dbReference type="PROSITE" id="PS00196">
    <property type="entry name" value="COPPER_BLUE"/>
    <property type="match status" value="1"/>
</dbReference>
<evidence type="ECO:0000259" key="7">
    <source>
        <dbReference type="PROSITE" id="PS51485"/>
    </source>
</evidence>
<evidence type="ECO:0000256" key="1">
    <source>
        <dbReference type="ARBA" id="ARBA00022723"/>
    </source>
</evidence>
<proteinExistence type="predicted"/>
<evidence type="ECO:0000256" key="2">
    <source>
        <dbReference type="ARBA" id="ARBA00023008"/>
    </source>
</evidence>
<reference evidence="8 9" key="1">
    <citation type="submission" date="2020-08" db="EMBL/GenBank/DDBJ databases">
        <title>Plant Genome Project.</title>
        <authorList>
            <person name="Zhang R.-G."/>
        </authorList>
    </citation>
    <scope>NUCLEOTIDE SEQUENCE [LARGE SCALE GENOMIC DNA]</scope>
    <source>
        <tissue evidence="8">Rhizome</tissue>
    </source>
</reference>
<dbReference type="InterPro" id="IPR003245">
    <property type="entry name" value="Phytocyanin_dom"/>
</dbReference>
<feature type="region of interest" description="Disordered" evidence="5">
    <location>
        <begin position="138"/>
        <end position="169"/>
    </location>
</feature>
<keyword evidence="9" id="KW-1185">Reference proteome</keyword>
<name>A0A8J5LC20_ZINOF</name>
<dbReference type="Pfam" id="PF02298">
    <property type="entry name" value="Cu_bind_like"/>
    <property type="match status" value="1"/>
</dbReference>
<feature type="chain" id="PRO_5035243873" description="Phytocyanin domain-containing protein" evidence="6">
    <location>
        <begin position="27"/>
        <end position="194"/>
    </location>
</feature>
<dbReference type="Proteomes" id="UP000734854">
    <property type="component" value="Unassembled WGS sequence"/>
</dbReference>
<gene>
    <name evidence="8" type="ORF">ZIOFF_033138</name>
</gene>
<dbReference type="InterPro" id="IPR039391">
    <property type="entry name" value="Phytocyanin-like"/>
</dbReference>
<sequence>MAKRATSLTIAGLVLVAASFFSVLAAATTHVVGDSTGWRIPPGANDSFYSAWASARTFAVSDTLVFNFMNAQHDVVEVPIASFNSCSAANQIGSTYTTSPASLSVTTAGVHYYICGFPGHCQAGQRLAVTVTSSSASTPAAAPAPPTAPATGGGSSTVPSAPGPNSQVPGSAAGWAPSLAFLALSSLLASQFLF</sequence>
<evidence type="ECO:0000256" key="6">
    <source>
        <dbReference type="SAM" id="SignalP"/>
    </source>
</evidence>
<dbReference type="GO" id="GO:0046872">
    <property type="term" value="F:metal ion binding"/>
    <property type="evidence" value="ECO:0007669"/>
    <property type="project" value="UniProtKB-KW"/>
</dbReference>
<dbReference type="AlphaFoldDB" id="A0A8J5LC20"/>
<evidence type="ECO:0000313" key="9">
    <source>
        <dbReference type="Proteomes" id="UP000734854"/>
    </source>
</evidence>
<evidence type="ECO:0000313" key="8">
    <source>
        <dbReference type="EMBL" id="KAG6507786.1"/>
    </source>
</evidence>
<dbReference type="PANTHER" id="PTHR33021">
    <property type="entry name" value="BLUE COPPER PROTEIN"/>
    <property type="match status" value="1"/>
</dbReference>
<dbReference type="PROSITE" id="PS51485">
    <property type="entry name" value="PHYTOCYANIN"/>
    <property type="match status" value="1"/>
</dbReference>
<keyword evidence="2" id="KW-0186">Copper</keyword>
<dbReference type="GO" id="GO:0005886">
    <property type="term" value="C:plasma membrane"/>
    <property type="evidence" value="ECO:0007669"/>
    <property type="project" value="TreeGrafter"/>
</dbReference>
<dbReference type="GO" id="GO:0009055">
    <property type="term" value="F:electron transfer activity"/>
    <property type="evidence" value="ECO:0007669"/>
    <property type="project" value="InterPro"/>
</dbReference>
<dbReference type="InterPro" id="IPR028871">
    <property type="entry name" value="BlueCu_1_BS"/>
</dbReference>
<comment type="caution">
    <text evidence="8">The sequence shown here is derived from an EMBL/GenBank/DDBJ whole genome shotgun (WGS) entry which is preliminary data.</text>
</comment>
<keyword evidence="1" id="KW-0479">Metal-binding</keyword>